<keyword evidence="2" id="KW-0472">Membrane</keyword>
<dbReference type="PANTHER" id="PTHR30576">
    <property type="entry name" value="COLANIC BIOSYNTHESIS UDP-GLUCOSE LIPID CARRIER TRANSFERASE"/>
    <property type="match status" value="1"/>
</dbReference>
<dbReference type="PANTHER" id="PTHR30576:SF0">
    <property type="entry name" value="UNDECAPRENYL-PHOSPHATE N-ACETYLGALACTOSAMINYL 1-PHOSPHATE TRANSFERASE-RELATED"/>
    <property type="match status" value="1"/>
</dbReference>
<evidence type="ECO:0000256" key="2">
    <source>
        <dbReference type="SAM" id="Phobius"/>
    </source>
</evidence>
<sequence length="197" mass="23090">MYRYFFKRVIDLFIAIFAFILVTPILFLTFILIKIDSEGPIFFLQERLGVDKKIFKVIKLRTMTNKKRDSHVQVYENNPEVTKLGVFLRRTKIDELPQIINVLKGDMAIVGPRPCLPTIEHLFDDNTPKRFEVRPGVTSLAGVSGSIYLSWPEKWYYDKIYVERLTFLLDIKIIFMTALVVVVGEKKFLKRPELKNK</sequence>
<reference evidence="4 5" key="1">
    <citation type="submission" date="2024-09" db="EMBL/GenBank/DDBJ databases">
        <authorList>
            <person name="Sun Q."/>
            <person name="Mori K."/>
        </authorList>
    </citation>
    <scope>NUCLEOTIDE SEQUENCE [LARGE SCALE GENOMIC DNA]</scope>
    <source>
        <strain evidence="4 5">CECT 8460</strain>
    </source>
</reference>
<accession>A0ABV5GAP6</accession>
<proteinExistence type="inferred from homology"/>
<feature type="domain" description="Bacterial sugar transferase" evidence="3">
    <location>
        <begin position="7"/>
        <end position="182"/>
    </location>
</feature>
<dbReference type="RefSeq" id="WP_290284788.1">
    <property type="nucleotide sequence ID" value="NZ_JAUFQN010000019.1"/>
</dbReference>
<keyword evidence="4" id="KW-0808">Transferase</keyword>
<evidence type="ECO:0000313" key="5">
    <source>
        <dbReference type="Proteomes" id="UP001589576"/>
    </source>
</evidence>
<feature type="transmembrane region" description="Helical" evidence="2">
    <location>
        <begin position="12"/>
        <end position="33"/>
    </location>
</feature>
<evidence type="ECO:0000256" key="1">
    <source>
        <dbReference type="ARBA" id="ARBA00006464"/>
    </source>
</evidence>
<keyword evidence="2" id="KW-0812">Transmembrane</keyword>
<comment type="caution">
    <text evidence="4">The sequence shown here is derived from an EMBL/GenBank/DDBJ whole genome shotgun (WGS) entry which is preliminary data.</text>
</comment>
<protein>
    <submittedName>
        <fullName evidence="4">Sugar transferase</fullName>
    </submittedName>
</protein>
<dbReference type="InterPro" id="IPR003362">
    <property type="entry name" value="Bact_transf"/>
</dbReference>
<dbReference type="EMBL" id="JBHMFB010000003">
    <property type="protein sequence ID" value="MFB9088179.1"/>
    <property type="molecule type" value="Genomic_DNA"/>
</dbReference>
<evidence type="ECO:0000259" key="3">
    <source>
        <dbReference type="Pfam" id="PF02397"/>
    </source>
</evidence>
<feature type="transmembrane region" description="Helical" evidence="2">
    <location>
        <begin position="165"/>
        <end position="184"/>
    </location>
</feature>
<dbReference type="Pfam" id="PF02397">
    <property type="entry name" value="Bac_transf"/>
    <property type="match status" value="1"/>
</dbReference>
<dbReference type="Proteomes" id="UP001589576">
    <property type="component" value="Unassembled WGS sequence"/>
</dbReference>
<name>A0ABV5GAP6_9FLAO</name>
<keyword evidence="5" id="KW-1185">Reference proteome</keyword>
<comment type="similarity">
    <text evidence="1">Belongs to the bacterial sugar transferase family.</text>
</comment>
<gene>
    <name evidence="4" type="ORF">ACFFUU_01035</name>
</gene>
<dbReference type="GO" id="GO:0016740">
    <property type="term" value="F:transferase activity"/>
    <property type="evidence" value="ECO:0007669"/>
    <property type="project" value="UniProtKB-KW"/>
</dbReference>
<evidence type="ECO:0000313" key="4">
    <source>
        <dbReference type="EMBL" id="MFB9088179.1"/>
    </source>
</evidence>
<organism evidence="4 5">
    <name type="scientific">Flavobacterium paronense</name>
    <dbReference type="NCBI Taxonomy" id="1392775"/>
    <lineage>
        <taxon>Bacteria</taxon>
        <taxon>Pseudomonadati</taxon>
        <taxon>Bacteroidota</taxon>
        <taxon>Flavobacteriia</taxon>
        <taxon>Flavobacteriales</taxon>
        <taxon>Flavobacteriaceae</taxon>
        <taxon>Flavobacterium</taxon>
    </lineage>
</organism>
<keyword evidence="2" id="KW-1133">Transmembrane helix</keyword>